<sequence>MSATSRVDHKTRLSSFLLWESRNPRVPGGRITYGSSSCPVSRATEGTMTLHERDTESLSIAQAAVQWCNFGSLKPPPPPGFKRFSCLSLPSSWHYRCTTAANGAHVFLVEAGVSPYWPGWSQSLDLMIRLTGPPKVLGLQA</sequence>
<keyword evidence="2" id="KW-1185">Reference proteome</keyword>
<reference evidence="1" key="3">
    <citation type="submission" date="2025-09" db="UniProtKB">
        <authorList>
            <consortium name="Ensembl"/>
        </authorList>
    </citation>
    <scope>IDENTIFICATION</scope>
</reference>
<evidence type="ECO:0000313" key="1">
    <source>
        <dbReference type="Ensembl" id="ENSPANP00000050664.1"/>
    </source>
</evidence>
<proteinExistence type="predicted"/>
<dbReference type="AlphaFoldDB" id="A0A8I5NCY4"/>
<dbReference type="GeneTree" id="ENSGT00940000161627"/>
<reference evidence="1" key="2">
    <citation type="submission" date="2025-08" db="UniProtKB">
        <authorList>
            <consortium name="Ensembl"/>
        </authorList>
    </citation>
    <scope>IDENTIFICATION</scope>
</reference>
<dbReference type="Proteomes" id="UP000028761">
    <property type="component" value="Chromosome 3"/>
</dbReference>
<organism evidence="1 2">
    <name type="scientific">Papio anubis</name>
    <name type="common">Olive baboon</name>
    <dbReference type="NCBI Taxonomy" id="9555"/>
    <lineage>
        <taxon>Eukaryota</taxon>
        <taxon>Metazoa</taxon>
        <taxon>Chordata</taxon>
        <taxon>Craniata</taxon>
        <taxon>Vertebrata</taxon>
        <taxon>Euteleostomi</taxon>
        <taxon>Mammalia</taxon>
        <taxon>Eutheria</taxon>
        <taxon>Euarchontoglires</taxon>
        <taxon>Primates</taxon>
        <taxon>Haplorrhini</taxon>
        <taxon>Catarrhini</taxon>
        <taxon>Cercopithecidae</taxon>
        <taxon>Cercopithecinae</taxon>
        <taxon>Papio</taxon>
    </lineage>
</organism>
<evidence type="ECO:0000313" key="2">
    <source>
        <dbReference type="Proteomes" id="UP000028761"/>
    </source>
</evidence>
<dbReference type="PANTHER" id="PTHR46254:SF6">
    <property type="entry name" value="HIGH MOBILITY GROUP AT-HOOK 2"/>
    <property type="match status" value="1"/>
</dbReference>
<dbReference type="PANTHER" id="PTHR46254">
    <property type="entry name" value="PROTEIN GVQW1-RELATED"/>
    <property type="match status" value="1"/>
</dbReference>
<name>A0A8I5NCY4_PAPAN</name>
<protein>
    <submittedName>
        <fullName evidence="1">Uncharacterized protein</fullName>
    </submittedName>
</protein>
<dbReference type="Ensembl" id="ENSPANT00000081676.1">
    <property type="protein sequence ID" value="ENSPANP00000050664.1"/>
    <property type="gene ID" value="ENSPANG00000051039.1"/>
</dbReference>
<accession>A0A8I5NCY4</accession>
<reference evidence="1 2" key="1">
    <citation type="submission" date="2012-03" db="EMBL/GenBank/DDBJ databases">
        <title>Whole Genome Assembly of Papio anubis.</title>
        <authorList>
            <person name="Liu Y.L."/>
            <person name="Abraham K.A."/>
            <person name="Akbar H.A."/>
            <person name="Ali S.A."/>
            <person name="Anosike U.A."/>
            <person name="Aqrawi P.A."/>
            <person name="Arias F.A."/>
            <person name="Attaway T.A."/>
            <person name="Awwad R.A."/>
            <person name="Babu C.B."/>
            <person name="Bandaranaike D.B."/>
            <person name="Battles P.B."/>
            <person name="Bell A.B."/>
            <person name="Beltran B.B."/>
            <person name="Berhane-Mersha D.B."/>
            <person name="Bess C.B."/>
            <person name="Bickham C.B."/>
            <person name="Bolden T.B."/>
            <person name="Carter K.C."/>
            <person name="Chau D.C."/>
            <person name="Chavez A.C."/>
            <person name="Clerc-Blankenburg K.C."/>
            <person name="Coyle M.C."/>
            <person name="Dao M.D."/>
            <person name="Davila M.L.D."/>
            <person name="Davy-Carroll L.D."/>
            <person name="Denson S.D."/>
            <person name="Dinh H.D."/>
            <person name="Fernandez S.F."/>
            <person name="Fernando P.F."/>
            <person name="Forbes L.F."/>
            <person name="Francis C.F."/>
            <person name="Francisco L.F."/>
            <person name="Fu Q.F."/>
            <person name="Garcia-Iii R.G."/>
            <person name="Garrett T.G."/>
            <person name="Gross S.G."/>
            <person name="Gubbala S.G."/>
            <person name="Hirani K.H."/>
            <person name="Hogues M.H."/>
            <person name="Hollins B.H."/>
            <person name="Jackson L.J."/>
            <person name="Javaid M.J."/>
            <person name="Jhangiani S.J."/>
            <person name="Johnson A.J."/>
            <person name="Johnson B.J."/>
            <person name="Jones J.J."/>
            <person name="Joshi V.J."/>
            <person name="Kalu J.K."/>
            <person name="Khan N.K."/>
            <person name="Korchina V.K."/>
            <person name="Kovar C.K."/>
            <person name="Lago L.L."/>
            <person name="Lara F.L."/>
            <person name="Le T.-K.L."/>
            <person name="Lee S.L."/>
            <person name="Legall-Iii F.L."/>
            <person name="Lemon S.L."/>
            <person name="Liu J.L."/>
            <person name="Liu Y.-S.L."/>
            <person name="Liyanage D.L."/>
            <person name="Lopez J.L."/>
            <person name="Lorensuhewa L.L."/>
            <person name="Mata R.M."/>
            <person name="Mathew T.M."/>
            <person name="Mercado C.M."/>
            <person name="Mercado I.M."/>
            <person name="Morales K.M."/>
            <person name="Morgan M.M."/>
            <person name="Munidasa M.M."/>
            <person name="Ngo D.N."/>
            <person name="Nguyen L.N."/>
            <person name="Nguyen T.N."/>
            <person name="Nguyen N.N."/>
            <person name="Obregon M.O."/>
            <person name="Okwuonu G.O."/>
            <person name="Ongeri F.O."/>
            <person name="Onwere C.O."/>
            <person name="Osifeso I.O."/>
            <person name="Parra A.P."/>
            <person name="Patil S.P."/>
            <person name="Perez A.P."/>
            <person name="Perez Y.P."/>
            <person name="Pham C.P."/>
            <person name="Pu L.-L.P."/>
            <person name="Puazo M.P."/>
            <person name="Quiroz J.Q."/>
            <person name="Rouhana J.R."/>
            <person name="Ruiz M.R."/>
            <person name="Ruiz S.-J.R."/>
            <person name="Saada N.S."/>
            <person name="Santibanez J.S."/>
            <person name="Scheel M.S."/>
            <person name="Schneider B.S."/>
            <person name="Simmons D.S."/>
            <person name="Sisson I.S."/>
            <person name="Tang L.-Y.T."/>
            <person name="Thornton R.T."/>
            <person name="Tisius J.T."/>
            <person name="Toledanes G.T."/>
            <person name="Trejos Z.T."/>
            <person name="Usmani K.U."/>
            <person name="Varghese R.V."/>
            <person name="Vattathil S.V."/>
            <person name="Vee V.V."/>
            <person name="Walker D.W."/>
            <person name="Weissenberger G.W."/>
            <person name="White C.W."/>
            <person name="Williams A.W."/>
            <person name="Woodworth J.W."/>
            <person name="Wright R.W."/>
            <person name="Zhu Y.Z."/>
            <person name="Han Y.H."/>
            <person name="Newsham I.N."/>
            <person name="Nazareth L.N."/>
            <person name="Worley K.W."/>
            <person name="Muzny D.M."/>
            <person name="Rogers J.R."/>
            <person name="Gibbs R.G."/>
        </authorList>
    </citation>
    <scope>NUCLEOTIDE SEQUENCE [LARGE SCALE GENOMIC DNA]</scope>
</reference>